<protein>
    <submittedName>
        <fullName evidence="2">Uncharacterized protein</fullName>
    </submittedName>
</protein>
<accession>A0A0B2PWL8</accession>
<dbReference type="EMBL" id="KN663369">
    <property type="protein sequence ID" value="KHN12133.1"/>
    <property type="molecule type" value="Genomic_DNA"/>
</dbReference>
<feature type="compositionally biased region" description="Basic and acidic residues" evidence="1">
    <location>
        <begin position="69"/>
        <end position="91"/>
    </location>
</feature>
<proteinExistence type="predicted"/>
<evidence type="ECO:0000313" key="2">
    <source>
        <dbReference type="EMBL" id="KHN12133.1"/>
    </source>
</evidence>
<evidence type="ECO:0000256" key="1">
    <source>
        <dbReference type="SAM" id="MobiDB-lite"/>
    </source>
</evidence>
<dbReference type="Proteomes" id="UP000053555">
    <property type="component" value="Unassembled WGS sequence"/>
</dbReference>
<reference evidence="2" key="1">
    <citation type="submission" date="2014-07" db="EMBL/GenBank/DDBJ databases">
        <title>Identification of a novel salt tolerance gene in wild soybean by whole-genome sequencing.</title>
        <authorList>
            <person name="Lam H.-M."/>
            <person name="Qi X."/>
            <person name="Li M.-W."/>
            <person name="Liu X."/>
            <person name="Xie M."/>
            <person name="Ni M."/>
            <person name="Xu X."/>
        </authorList>
    </citation>
    <scope>NUCLEOTIDE SEQUENCE [LARGE SCALE GENOMIC DNA]</scope>
    <source>
        <tissue evidence="2">Root</tissue>
    </source>
</reference>
<feature type="region of interest" description="Disordered" evidence="1">
    <location>
        <begin position="1"/>
        <end position="98"/>
    </location>
</feature>
<organism evidence="2">
    <name type="scientific">Glycine soja</name>
    <name type="common">Wild soybean</name>
    <dbReference type="NCBI Taxonomy" id="3848"/>
    <lineage>
        <taxon>Eukaryota</taxon>
        <taxon>Viridiplantae</taxon>
        <taxon>Streptophyta</taxon>
        <taxon>Embryophyta</taxon>
        <taxon>Tracheophyta</taxon>
        <taxon>Spermatophyta</taxon>
        <taxon>Magnoliopsida</taxon>
        <taxon>eudicotyledons</taxon>
        <taxon>Gunneridae</taxon>
        <taxon>Pentapetalae</taxon>
        <taxon>rosids</taxon>
        <taxon>fabids</taxon>
        <taxon>Fabales</taxon>
        <taxon>Fabaceae</taxon>
        <taxon>Papilionoideae</taxon>
        <taxon>50 kb inversion clade</taxon>
        <taxon>NPAAA clade</taxon>
        <taxon>indigoferoid/millettioid clade</taxon>
        <taxon>Phaseoleae</taxon>
        <taxon>Glycine</taxon>
        <taxon>Glycine subgen. Soja</taxon>
    </lineage>
</organism>
<gene>
    <name evidence="2" type="ORF">glysoja_049330</name>
</gene>
<dbReference type="AlphaFoldDB" id="A0A0B2PWL8"/>
<name>A0A0B2PWL8_GLYSO</name>
<sequence>MEGVKVKQETNSIGEIVRTDESNLEEDVAVSRDYQGSSVEGEKDNEELESRSRSSQIEKLQEVVCVERGGSKEESPNVEAEDVKEIPRNVNKEPAQAS</sequence>